<feature type="compositionally biased region" description="Polar residues" evidence="2">
    <location>
        <begin position="1170"/>
        <end position="1185"/>
    </location>
</feature>
<dbReference type="Proteomes" id="UP000249218">
    <property type="component" value="Unassembled WGS sequence"/>
</dbReference>
<feature type="region of interest" description="Disordered" evidence="2">
    <location>
        <begin position="643"/>
        <end position="680"/>
    </location>
</feature>
<feature type="compositionally biased region" description="Polar residues" evidence="2">
    <location>
        <begin position="667"/>
        <end position="680"/>
    </location>
</feature>
<accession>A0A2W1BD67</accession>
<feature type="compositionally biased region" description="Polar residues" evidence="2">
    <location>
        <begin position="10"/>
        <end position="32"/>
    </location>
</feature>
<feature type="region of interest" description="Disordered" evidence="2">
    <location>
        <begin position="1410"/>
        <end position="1446"/>
    </location>
</feature>
<proteinExistence type="predicted"/>
<feature type="coiled-coil region" evidence="1">
    <location>
        <begin position="481"/>
        <end position="508"/>
    </location>
</feature>
<feature type="region of interest" description="Disordered" evidence="2">
    <location>
        <begin position="1"/>
        <end position="46"/>
    </location>
</feature>
<feature type="region of interest" description="Disordered" evidence="2">
    <location>
        <begin position="575"/>
        <end position="626"/>
    </location>
</feature>
<gene>
    <name evidence="3" type="primary">HaOG211292</name>
    <name evidence="3" type="ORF">B5X24_HaOG211292</name>
</gene>
<feature type="compositionally biased region" description="Acidic residues" evidence="2">
    <location>
        <begin position="597"/>
        <end position="608"/>
    </location>
</feature>
<evidence type="ECO:0000313" key="3">
    <source>
        <dbReference type="EMBL" id="PZC72341.1"/>
    </source>
</evidence>
<feature type="compositionally biased region" description="Polar residues" evidence="2">
    <location>
        <begin position="273"/>
        <end position="294"/>
    </location>
</feature>
<reference evidence="3 4" key="1">
    <citation type="journal article" date="2017" name="BMC Biol.">
        <title>Genomic innovations, transcriptional plasticity and gene loss underlying the evolution and divergence of two highly polyphagous and invasive Helicoverpa pest species.</title>
        <authorList>
            <person name="Pearce S.L."/>
            <person name="Clarke D.F."/>
            <person name="East P.D."/>
            <person name="Elfekih S."/>
            <person name="Gordon K.H."/>
            <person name="Jermiin L.S."/>
            <person name="McGaughran A."/>
            <person name="Oakeshott J.G."/>
            <person name="Papanikolaou A."/>
            <person name="Perera O.P."/>
            <person name="Rane R.V."/>
            <person name="Richards S."/>
            <person name="Tay W.T."/>
            <person name="Walsh T.K."/>
            <person name="Anderson A."/>
            <person name="Anderson C.J."/>
            <person name="Asgari S."/>
            <person name="Board P.G."/>
            <person name="Bretschneider A."/>
            <person name="Campbell P.M."/>
            <person name="Chertemps T."/>
            <person name="Christeller J.T."/>
            <person name="Coppin C.W."/>
            <person name="Downes S.J."/>
            <person name="Duan G."/>
            <person name="Farnsworth C.A."/>
            <person name="Good R.T."/>
            <person name="Han L.B."/>
            <person name="Han Y.C."/>
            <person name="Hatje K."/>
            <person name="Horne I."/>
            <person name="Huang Y.P."/>
            <person name="Hughes D.S."/>
            <person name="Jacquin-Joly E."/>
            <person name="James W."/>
            <person name="Jhangiani S."/>
            <person name="Kollmar M."/>
            <person name="Kuwar S.S."/>
            <person name="Li S."/>
            <person name="Liu N.Y."/>
            <person name="Maibeche M.T."/>
            <person name="Miller J.R."/>
            <person name="Montagne N."/>
            <person name="Perry T."/>
            <person name="Qu J."/>
            <person name="Song S.V."/>
            <person name="Sutton G.G."/>
            <person name="Vogel H."/>
            <person name="Walenz B.P."/>
            <person name="Xu W."/>
            <person name="Zhang H.J."/>
            <person name="Zou Z."/>
            <person name="Batterham P."/>
            <person name="Edwards O.R."/>
            <person name="Feyereisen R."/>
            <person name="Gibbs R.A."/>
            <person name="Heckel D.G."/>
            <person name="McGrath A."/>
            <person name="Robin C."/>
            <person name="Scherer S.E."/>
            <person name="Worley K.C."/>
            <person name="Wu Y.D."/>
        </authorList>
    </citation>
    <scope>NUCLEOTIDE SEQUENCE [LARGE SCALE GENOMIC DNA]</scope>
    <source>
        <strain evidence="3">Harm_GR_Male_#8</strain>
        <tissue evidence="3">Whole organism</tissue>
    </source>
</reference>
<feature type="region of interest" description="Disordered" evidence="2">
    <location>
        <begin position="906"/>
        <end position="950"/>
    </location>
</feature>
<feature type="compositionally biased region" description="Polar residues" evidence="2">
    <location>
        <begin position="1085"/>
        <end position="1106"/>
    </location>
</feature>
<evidence type="ECO:0000256" key="1">
    <source>
        <dbReference type="SAM" id="Coils"/>
    </source>
</evidence>
<feature type="compositionally biased region" description="Polar residues" evidence="2">
    <location>
        <begin position="575"/>
        <end position="584"/>
    </location>
</feature>
<dbReference type="EMBL" id="KZ150195">
    <property type="protein sequence ID" value="PZC72341.1"/>
    <property type="molecule type" value="Genomic_DNA"/>
</dbReference>
<feature type="region of interest" description="Disordered" evidence="2">
    <location>
        <begin position="1015"/>
        <end position="1039"/>
    </location>
</feature>
<keyword evidence="1" id="KW-0175">Coiled coil</keyword>
<protein>
    <submittedName>
        <fullName evidence="3">Uncharacterized protein</fullName>
    </submittedName>
</protein>
<feature type="region of interest" description="Disordered" evidence="2">
    <location>
        <begin position="545"/>
        <end position="564"/>
    </location>
</feature>
<sequence length="1551" mass="171581">MEPPQIQVHPASNQPRKSPSRFSVTRNYDSVYNPTPTPPNSPAQPNIYAQLQNEVVTQLKHEALTQPKTELVAQTKNDSTQTKNEVVTQIRHDANIKCEPLSNEVLVKSELSESLDAQVKNEVHTQVKSEITTVKNESVVDLVQKPVKKVITAQVRSQAMKQSKLDQLNQVQSEPTVLVKSEVTLQSDSKPTETVKNEPSAQLLTEEITVKNNVTTQIKHEPNKSEVNAQTQDLSAIQAKNESVSTVKNVVTTQVHNEPISIKVESQIQVKSDQSNQATQKVESTSQVSNITENKSTKSEDNIVVEAQLKGFPIELLSHIGPTPQRNDTVTQFNTEADARQRKQVESAQTHTDVAKTSNIESRNETVTKVNTELVTQHRNIPVEPTSLVNIDEKPIQSIVIEPTIPQKNEPVTQTKIDLVTENKNLPVDSTSKSKIDIKDTQKTNVEHPIQVKNSSNTQLQTELVTQPKSIPVEPNIDKNCGIKETEIDRIQTRLSKLESEISTKTINLPVEQKQDKTIPVEPKDKTKVEPVSLKQIINTDAQLKTELPTLSESSSPNKPSIDSKTQLRDLLETSSKIKTSPSHSILPKTSIATIEESPECEEIELSDSDVAKDTQTQSTSDSKTKTNVECMAVVEHAVFESKTSIEPPKTELQNIETDKKVESKDSASSAQLENTQTKSDALRDKTDLNVIDLSIKSILVQSDLKYSDVVKSDKNTGVKTKVCSDKHTDKAMDNIVAITEDLGNIIKEMKVLVKNKNSLDETVPVDSVLLKKNKSESSLDSPDLEVSRLMEKRVECVFDSNSSLEISGSSMESLNEQNKTVQELDRRKSGTILSAEGSMESTSDVTPVNSGNFLNLSLSSNESVSPIFGKTKLIHDSLSSLEASVSSLDSAKHDRVMVTSADSGIEYSLQQPSENRDDNSSNEGTLTNNSSLRETVRKPEAYQIGDTIASSPKRASSLLDVPALKNKGLDRMRKISWVAPSSSFHIPRPEEKEAKPSHLEKLLSLFQHPSSIFSRSLTSDDEKKSTSSTPPRKDSSLTSSFWSWGSTIEKDREEDSSEATDSTLSERVQVSFVDESFSRKLDSKTPSTDTDNTLSEFQSFPTQESESVEERVTKTTEDIIVQNLDLSVISNTKRSVDSERMKDDLVRDGQENAEKEIARPRSFAAVLKSSGSENSLDKQNSPDSGQPVDKLPSKVIRGIKENISPENTLTSSMTNTKALAVELERQVKYPNVSEAIKNEPKVDEIKTQSDLAPIATIEETEDDNPLQLAYIDDVKVDSDITIDTRVAEIDKGTKIEGIDLGKDALSYLIYENRDFEVGAGSVVKTTVQQGSLAEELKQAEIKEIIDLSPELVVEENVQEKVFTAKEIIGLRTSPIIPERAKLKKSNSLEELSQLSDETSPKTKTIVFKVPESTTSTPRDIPERRSKLRTRSGSSPKSLPESLNKPCPLTKMESILSKKKKKVSSLGKIARDSLLALNMSEEEIAEFRRSYKLTSVESLKSLESVSESGNSVDSRCRACLRHSQESLMSLDSISEDCRCTEECEKPGKSTR</sequence>
<feature type="compositionally biased region" description="Polar residues" evidence="2">
    <location>
        <begin position="922"/>
        <end position="934"/>
    </location>
</feature>
<feature type="region of interest" description="Disordered" evidence="2">
    <location>
        <begin position="273"/>
        <end position="295"/>
    </location>
</feature>
<evidence type="ECO:0000313" key="4">
    <source>
        <dbReference type="Proteomes" id="UP000249218"/>
    </source>
</evidence>
<feature type="region of interest" description="Disordered" evidence="2">
    <location>
        <begin position="1169"/>
        <end position="1193"/>
    </location>
</feature>
<feature type="region of interest" description="Disordered" evidence="2">
    <location>
        <begin position="1080"/>
        <end position="1114"/>
    </location>
</feature>
<feature type="compositionally biased region" description="Basic and acidic residues" evidence="2">
    <location>
        <begin position="657"/>
        <end position="666"/>
    </location>
</feature>
<name>A0A2W1BD67_HELAM</name>
<organism evidence="3 4">
    <name type="scientific">Helicoverpa armigera</name>
    <name type="common">Cotton bollworm</name>
    <name type="synonym">Heliothis armigera</name>
    <dbReference type="NCBI Taxonomy" id="29058"/>
    <lineage>
        <taxon>Eukaryota</taxon>
        <taxon>Metazoa</taxon>
        <taxon>Ecdysozoa</taxon>
        <taxon>Arthropoda</taxon>
        <taxon>Hexapoda</taxon>
        <taxon>Insecta</taxon>
        <taxon>Pterygota</taxon>
        <taxon>Neoptera</taxon>
        <taxon>Endopterygota</taxon>
        <taxon>Lepidoptera</taxon>
        <taxon>Glossata</taxon>
        <taxon>Ditrysia</taxon>
        <taxon>Noctuoidea</taxon>
        <taxon>Noctuidae</taxon>
        <taxon>Heliothinae</taxon>
        <taxon>Helicoverpa</taxon>
    </lineage>
</organism>
<evidence type="ECO:0000256" key="2">
    <source>
        <dbReference type="SAM" id="MobiDB-lite"/>
    </source>
</evidence>
<dbReference type="OrthoDB" id="10034042at2759"/>
<keyword evidence="4" id="KW-1185">Reference proteome</keyword>
<feature type="compositionally biased region" description="Basic and acidic residues" evidence="2">
    <location>
        <begin position="1019"/>
        <end position="1036"/>
    </location>
</feature>